<dbReference type="PANTHER" id="PTHR47595">
    <property type="entry name" value="HEAT SHOCK 70 KDA PROTEIN 14"/>
    <property type="match status" value="1"/>
</dbReference>
<evidence type="ECO:0000313" key="1">
    <source>
        <dbReference type="EMBL" id="EMP28383.1"/>
    </source>
</evidence>
<evidence type="ECO:0000313" key="2">
    <source>
        <dbReference type="Proteomes" id="UP000031443"/>
    </source>
</evidence>
<dbReference type="AlphaFoldDB" id="M7B8A1"/>
<dbReference type="EMBL" id="KB564119">
    <property type="protein sequence ID" value="EMP28383.1"/>
    <property type="molecule type" value="Genomic_DNA"/>
</dbReference>
<protein>
    <submittedName>
        <fullName evidence="1">Uncharacterized protein</fullName>
    </submittedName>
</protein>
<gene>
    <name evidence="1" type="ORF">UY3_14518</name>
</gene>
<sequence length="126" mass="13885">MQCCAKIKALRQAYQKARTANRCSGAVPKTCHFFKELDAILGSDPTSTATNPMDTLERLEAADNGANTKDKVVDKEFELKDNVEHTTGPSGGVLLLLLTRLFTALNNLDTYKCSEKQRQTNFDASN</sequence>
<keyword evidence="2" id="KW-1185">Reference proteome</keyword>
<accession>M7B8A1</accession>
<reference evidence="2" key="1">
    <citation type="journal article" date="2013" name="Nat. Genet.">
        <title>The draft genomes of soft-shell turtle and green sea turtle yield insights into the development and evolution of the turtle-specific body plan.</title>
        <authorList>
            <person name="Wang Z."/>
            <person name="Pascual-Anaya J."/>
            <person name="Zadissa A."/>
            <person name="Li W."/>
            <person name="Niimura Y."/>
            <person name="Huang Z."/>
            <person name="Li C."/>
            <person name="White S."/>
            <person name="Xiong Z."/>
            <person name="Fang D."/>
            <person name="Wang B."/>
            <person name="Ming Y."/>
            <person name="Chen Y."/>
            <person name="Zheng Y."/>
            <person name="Kuraku S."/>
            <person name="Pignatelli M."/>
            <person name="Herrero J."/>
            <person name="Beal K."/>
            <person name="Nozawa M."/>
            <person name="Li Q."/>
            <person name="Wang J."/>
            <person name="Zhang H."/>
            <person name="Yu L."/>
            <person name="Shigenobu S."/>
            <person name="Wang J."/>
            <person name="Liu J."/>
            <person name="Flicek P."/>
            <person name="Searle S."/>
            <person name="Wang J."/>
            <person name="Kuratani S."/>
            <person name="Yin Y."/>
            <person name="Aken B."/>
            <person name="Zhang G."/>
            <person name="Irie N."/>
        </authorList>
    </citation>
    <scope>NUCLEOTIDE SEQUENCE [LARGE SCALE GENOMIC DNA]</scope>
</reference>
<dbReference type="PANTHER" id="PTHR47595:SF1">
    <property type="entry name" value="MYB_SANT-LIKE DNA-BINDING DOMAIN-CONTAINING PROTEIN"/>
    <property type="match status" value="1"/>
</dbReference>
<name>M7B8A1_CHEMY</name>
<organism evidence="1 2">
    <name type="scientific">Chelonia mydas</name>
    <name type="common">Green sea-turtle</name>
    <name type="synonym">Chelonia agassizi</name>
    <dbReference type="NCBI Taxonomy" id="8469"/>
    <lineage>
        <taxon>Eukaryota</taxon>
        <taxon>Metazoa</taxon>
        <taxon>Chordata</taxon>
        <taxon>Craniata</taxon>
        <taxon>Vertebrata</taxon>
        <taxon>Euteleostomi</taxon>
        <taxon>Archelosauria</taxon>
        <taxon>Testudinata</taxon>
        <taxon>Testudines</taxon>
        <taxon>Cryptodira</taxon>
        <taxon>Durocryptodira</taxon>
        <taxon>Americhelydia</taxon>
        <taxon>Chelonioidea</taxon>
        <taxon>Cheloniidae</taxon>
        <taxon>Chelonia</taxon>
    </lineage>
</organism>
<dbReference type="Proteomes" id="UP000031443">
    <property type="component" value="Unassembled WGS sequence"/>
</dbReference>
<proteinExistence type="predicted"/>